<evidence type="ECO:0000259" key="9">
    <source>
        <dbReference type="PROSITE" id="PS50174"/>
    </source>
</evidence>
<feature type="compositionally biased region" description="Low complexity" evidence="6">
    <location>
        <begin position="546"/>
        <end position="559"/>
    </location>
</feature>
<dbReference type="GO" id="GO:0008270">
    <property type="term" value="F:zinc ion binding"/>
    <property type="evidence" value="ECO:0007669"/>
    <property type="project" value="UniProtKB-KW"/>
</dbReference>
<feature type="region of interest" description="Disordered" evidence="6">
    <location>
        <begin position="607"/>
        <end position="657"/>
    </location>
</feature>
<organism evidence="10 11">
    <name type="scientific">Sporidiobolus salmonicolor</name>
    <name type="common">Yeast-like fungus</name>
    <name type="synonym">Sporobolomyces salmonicolor</name>
    <dbReference type="NCBI Taxonomy" id="5005"/>
    <lineage>
        <taxon>Eukaryota</taxon>
        <taxon>Fungi</taxon>
        <taxon>Dikarya</taxon>
        <taxon>Basidiomycota</taxon>
        <taxon>Pucciniomycotina</taxon>
        <taxon>Microbotryomycetes</taxon>
        <taxon>Sporidiobolales</taxon>
        <taxon>Sporidiobolaceae</taxon>
        <taxon>Sporobolomyces</taxon>
    </lineage>
</organism>
<feature type="region of interest" description="Disordered" evidence="6">
    <location>
        <begin position="544"/>
        <end position="572"/>
    </location>
</feature>
<comment type="subcellular location">
    <subcellularLocation>
        <location evidence="1">Nucleus</location>
    </subcellularLocation>
</comment>
<feature type="compositionally biased region" description="Basic residues" evidence="6">
    <location>
        <begin position="21"/>
        <end position="30"/>
    </location>
</feature>
<evidence type="ECO:0000256" key="6">
    <source>
        <dbReference type="SAM" id="MobiDB-lite"/>
    </source>
</evidence>
<gene>
    <name evidence="10" type="primary">SPOSA6832_04326</name>
</gene>
<feature type="compositionally biased region" description="Low complexity" evidence="6">
    <location>
        <begin position="120"/>
        <end position="129"/>
    </location>
</feature>
<feature type="compositionally biased region" description="Basic and acidic residues" evidence="6">
    <location>
        <begin position="719"/>
        <end position="749"/>
    </location>
</feature>
<feature type="compositionally biased region" description="Low complexity" evidence="6">
    <location>
        <begin position="618"/>
        <end position="651"/>
    </location>
</feature>
<feature type="domain" description="RRM" evidence="7">
    <location>
        <begin position="305"/>
        <end position="400"/>
    </location>
</feature>
<dbReference type="EMBL" id="CENE01000027">
    <property type="protein sequence ID" value="CEQ42491.1"/>
    <property type="molecule type" value="Genomic_DNA"/>
</dbReference>
<keyword evidence="2 5" id="KW-0694">RNA-binding</keyword>
<dbReference type="GO" id="GO:0003723">
    <property type="term" value="F:RNA binding"/>
    <property type="evidence" value="ECO:0007669"/>
    <property type="project" value="UniProtKB-UniRule"/>
</dbReference>
<dbReference type="SMART" id="SM00360">
    <property type="entry name" value="RRM"/>
    <property type="match status" value="2"/>
</dbReference>
<dbReference type="InterPro" id="IPR000504">
    <property type="entry name" value="RRM_dom"/>
</dbReference>
<keyword evidence="4" id="KW-0479">Metal-binding</keyword>
<dbReference type="Gene3D" id="3.30.70.330">
    <property type="match status" value="2"/>
</dbReference>
<dbReference type="OrthoDB" id="29523at2759"/>
<evidence type="ECO:0000313" key="10">
    <source>
        <dbReference type="EMBL" id="CEQ42491.1"/>
    </source>
</evidence>
<dbReference type="GO" id="GO:0000398">
    <property type="term" value="P:mRNA splicing, via spliceosome"/>
    <property type="evidence" value="ECO:0007669"/>
    <property type="project" value="TreeGrafter"/>
</dbReference>
<keyword evidence="4" id="KW-0862">Zinc</keyword>
<keyword evidence="4" id="KW-0863">Zinc-finger</keyword>
<dbReference type="AlphaFoldDB" id="A0A0D6ERR8"/>
<feature type="domain" description="C2H2-type" evidence="8">
    <location>
        <begin position="665"/>
        <end position="695"/>
    </location>
</feature>
<evidence type="ECO:0000256" key="3">
    <source>
        <dbReference type="ARBA" id="ARBA00023242"/>
    </source>
</evidence>
<dbReference type="SUPFAM" id="SSF54928">
    <property type="entry name" value="RNA-binding domain, RBD"/>
    <property type="match status" value="1"/>
</dbReference>
<protein>
    <submittedName>
        <fullName evidence="10">SPOSA6832_04326-mRNA-1:cds</fullName>
    </submittedName>
</protein>
<dbReference type="InterPro" id="IPR000467">
    <property type="entry name" value="G_patch_dom"/>
</dbReference>
<dbReference type="PROSITE" id="PS50157">
    <property type="entry name" value="ZINC_FINGER_C2H2_2"/>
    <property type="match status" value="1"/>
</dbReference>
<evidence type="ECO:0000256" key="1">
    <source>
        <dbReference type="ARBA" id="ARBA00004123"/>
    </source>
</evidence>
<dbReference type="PANTHER" id="PTHR13948">
    <property type="entry name" value="RNA-BINDING PROTEIN"/>
    <property type="match status" value="1"/>
</dbReference>
<feature type="compositionally biased region" description="Low complexity" evidence="6">
    <location>
        <begin position="701"/>
        <end position="714"/>
    </location>
</feature>
<name>A0A0D6ERR8_SPOSA</name>
<dbReference type="PANTHER" id="PTHR13948:SF3">
    <property type="entry name" value="FI21118P1"/>
    <property type="match status" value="1"/>
</dbReference>
<dbReference type="InterPro" id="IPR013087">
    <property type="entry name" value="Znf_C2H2_type"/>
</dbReference>
<proteinExistence type="predicted"/>
<dbReference type="PROSITE" id="PS50102">
    <property type="entry name" value="RRM"/>
    <property type="match status" value="2"/>
</dbReference>
<feature type="region of interest" description="Disordered" evidence="6">
    <location>
        <begin position="1"/>
        <end position="167"/>
    </location>
</feature>
<keyword evidence="3" id="KW-0539">Nucleus</keyword>
<feature type="compositionally biased region" description="Low complexity" evidence="6">
    <location>
        <begin position="143"/>
        <end position="158"/>
    </location>
</feature>
<dbReference type="SMART" id="SM00443">
    <property type="entry name" value="G_patch"/>
    <property type="match status" value="1"/>
</dbReference>
<feature type="domain" description="G-patch" evidence="9">
    <location>
        <begin position="765"/>
        <end position="811"/>
    </location>
</feature>
<accession>A0A0D6ERR8</accession>
<dbReference type="Pfam" id="PF01585">
    <property type="entry name" value="G-patch"/>
    <property type="match status" value="1"/>
</dbReference>
<dbReference type="InterPro" id="IPR012677">
    <property type="entry name" value="Nucleotide-bd_a/b_plait_sf"/>
</dbReference>
<evidence type="ECO:0000256" key="2">
    <source>
        <dbReference type="ARBA" id="ARBA00022884"/>
    </source>
</evidence>
<feature type="region of interest" description="Disordered" evidence="6">
    <location>
        <begin position="697"/>
        <end position="772"/>
    </location>
</feature>
<evidence type="ECO:0000259" key="8">
    <source>
        <dbReference type="PROSITE" id="PS50157"/>
    </source>
</evidence>
<evidence type="ECO:0000256" key="4">
    <source>
        <dbReference type="PROSITE-ProRule" id="PRU00042"/>
    </source>
</evidence>
<feature type="domain" description="RRM" evidence="7">
    <location>
        <begin position="170"/>
        <end position="259"/>
    </location>
</feature>
<keyword evidence="11" id="KW-1185">Reference proteome</keyword>
<sequence>MSGYGDPYRNPDTRHDQRPPPPHHHDRHPGRGGYGGAPYGARDDRRDDASQGGYGRDDGGRARHWEDDERNGGRDYKRGRYDEFDRPRDDHRPPYLPRDDYASQPHAAAPYYQQPPPYQQPDYASQQQPYRHDARPTPLPYDSAQAAARSPHAAAPRSGKPPVQPEAPSASVVLLGLPAHVQDVHLRHFLEDMGASIDSTTVIIDRATGISKRYGFAKFSSVEHARAFIEPNFPSVPWRERGMPGPDDGMRIKINYSQKSGGWREDQGATARLTDDQRRAAEGDHASSSFYINDGTRDIGSTPSQILLLRGLDPLTNEEEIVSALAKVGGRASGDVARGGVKKVMIVKDRASRQSWCFAFVQFSDVRLATEVLASAFNAHYHPSGFRVRASIIALSFCHENSFIPIYAKSDWSFRGEGGQQLAYWDDKGFVQPWVPPPPVPEPAGVRIPKGPKADEDAKVDKDMAAFFEEIEAEMPSELAAFPAAPAALESAVVAAAAPMPVATGPPANAPAALPAPGSVAPISIKPIAAILGVPKEKVEMQAELAAGPSSAPATPGPGNVLAPPAAPLGDRSLTRLPDHLVKEKKSDLIVSRKAAGNIAKWNVKQKELKTVPPPSAPATTAPAAALAATPSPIHPQTQSQSPAPASTAPAYDDPEFEHGDPVTMVCLLCQRQFKTVEDLRKHNKLSALHKAPASLKKHAASTSASTSATNASAQQPKYVDRAAARRETYSQPDHPEPPQKRKKFDAPETPKPAPEAPNKGGLEESNAGLKMLEKMGWSKGAGLGASGTGRVDPVQAAQFQQGVGLGAAKGLSTASPFSTMDY</sequence>
<dbReference type="PROSITE" id="PS50174">
    <property type="entry name" value="G_PATCH"/>
    <property type="match status" value="1"/>
</dbReference>
<evidence type="ECO:0000256" key="5">
    <source>
        <dbReference type="PROSITE-ProRule" id="PRU00176"/>
    </source>
</evidence>
<dbReference type="Proteomes" id="UP000243876">
    <property type="component" value="Unassembled WGS sequence"/>
</dbReference>
<dbReference type="GO" id="GO:0005634">
    <property type="term" value="C:nucleus"/>
    <property type="evidence" value="ECO:0007669"/>
    <property type="project" value="UniProtKB-SubCell"/>
</dbReference>
<evidence type="ECO:0000259" key="7">
    <source>
        <dbReference type="PROSITE" id="PS50102"/>
    </source>
</evidence>
<dbReference type="InterPro" id="IPR035979">
    <property type="entry name" value="RBD_domain_sf"/>
</dbReference>
<reference evidence="11" key="1">
    <citation type="submission" date="2015-02" db="EMBL/GenBank/DDBJ databases">
        <authorList>
            <person name="Gon?alves P."/>
        </authorList>
    </citation>
    <scope>NUCLEOTIDE SEQUENCE [LARGE SCALE GENOMIC DNA]</scope>
</reference>
<feature type="compositionally biased region" description="Low complexity" evidence="6">
    <location>
        <begin position="102"/>
        <end position="112"/>
    </location>
</feature>
<feature type="compositionally biased region" description="Basic and acidic residues" evidence="6">
    <location>
        <begin position="9"/>
        <end position="18"/>
    </location>
</feature>
<feature type="compositionally biased region" description="Basic and acidic residues" evidence="6">
    <location>
        <begin position="41"/>
        <end position="101"/>
    </location>
</feature>
<evidence type="ECO:0000313" key="11">
    <source>
        <dbReference type="Proteomes" id="UP000243876"/>
    </source>
</evidence>